<evidence type="ECO:0000256" key="6">
    <source>
        <dbReference type="ARBA" id="ARBA00022763"/>
    </source>
</evidence>
<evidence type="ECO:0000256" key="12">
    <source>
        <dbReference type="ARBA" id="ARBA00029354"/>
    </source>
</evidence>
<feature type="active site" evidence="13">
    <location>
        <position position="154"/>
    </location>
</feature>
<comment type="catalytic activity">
    <reaction evidence="12 13">
        <text>Endonucleolytic cleavage at a junction such as a reciprocal single-stranded crossover between two homologous DNA duplexes (Holliday junction).</text>
        <dbReference type="EC" id="3.1.21.10"/>
    </reaction>
</comment>
<dbReference type="InterPro" id="IPR002176">
    <property type="entry name" value="X-over_junc_endoDNase_RuvC"/>
</dbReference>
<comment type="subunit">
    <text evidence="13">Homodimer which binds Holliday junction (HJ) DNA. The HJ becomes 2-fold symmetrical on binding to RuvC with unstacked arms; it has a different conformation from HJ DNA in complex with RuvA. In the full resolvosome a probable DNA-RuvA(4)-RuvB(12)-RuvC(2) complex forms which resolves the HJ.</text>
</comment>
<keyword evidence="6 13" id="KW-0227">DNA damage</keyword>
<dbReference type="GO" id="GO:0006281">
    <property type="term" value="P:DNA repair"/>
    <property type="evidence" value="ECO:0007669"/>
    <property type="project" value="UniProtKB-UniRule"/>
</dbReference>
<evidence type="ECO:0000256" key="10">
    <source>
        <dbReference type="ARBA" id="ARBA00023172"/>
    </source>
</evidence>
<dbReference type="RefSeq" id="WP_244545265.1">
    <property type="nucleotide sequence ID" value="NZ_FPKU01000001.1"/>
</dbReference>
<comment type="cofactor">
    <cofactor evidence="13">
        <name>Mg(2+)</name>
        <dbReference type="ChEBI" id="CHEBI:18420"/>
    </cofactor>
    <text evidence="13">Binds 2 Mg(2+) ion per subunit.</text>
</comment>
<dbReference type="GO" id="GO:0005737">
    <property type="term" value="C:cytoplasm"/>
    <property type="evidence" value="ECO:0007669"/>
    <property type="project" value="UniProtKB-SubCell"/>
</dbReference>
<comment type="function">
    <text evidence="13">The RuvA-RuvB-RuvC complex processes Holliday junction (HJ) DNA during genetic recombination and DNA repair. Endonuclease that resolves HJ intermediates. Cleaves cruciform DNA by making single-stranded nicks across the HJ at symmetrical positions within the homologous arms, yielding a 5'-phosphate and a 3'-hydroxyl group; requires a central core of homology in the junction. The consensus cleavage sequence is 5'-(A/T)TT(C/G)-3'. Cleavage occurs on the 3'-side of the TT dinucleotide at the point of strand exchange. HJ branch migration catalyzed by RuvA-RuvB allows RuvC to scan DNA until it finds its consensus sequence, where it cleaves and resolves the cruciform DNA.</text>
</comment>
<dbReference type="PANTHER" id="PTHR30194">
    <property type="entry name" value="CROSSOVER JUNCTION ENDODEOXYRIBONUCLEASE RUVC"/>
    <property type="match status" value="1"/>
</dbReference>
<dbReference type="PANTHER" id="PTHR30194:SF3">
    <property type="entry name" value="CROSSOVER JUNCTION ENDODEOXYRIBONUCLEASE RUVC"/>
    <property type="match status" value="1"/>
</dbReference>
<evidence type="ECO:0000256" key="7">
    <source>
        <dbReference type="ARBA" id="ARBA00022801"/>
    </source>
</evidence>
<feature type="binding site" evidence="13">
    <location>
        <position position="22"/>
    </location>
    <ligand>
        <name>Mg(2+)</name>
        <dbReference type="ChEBI" id="CHEBI:18420"/>
        <label>1</label>
    </ligand>
</feature>
<evidence type="ECO:0000256" key="4">
    <source>
        <dbReference type="ARBA" id="ARBA00022723"/>
    </source>
</evidence>
<feature type="active site" evidence="13">
    <location>
        <position position="82"/>
    </location>
</feature>
<accession>A0A1K2HWY1</accession>
<keyword evidence="2 13" id="KW-0963">Cytoplasm</keyword>
<name>A0A1K2HWY1_9HYPH</name>
<dbReference type="InterPro" id="IPR036397">
    <property type="entry name" value="RNaseH_sf"/>
</dbReference>
<dbReference type="CDD" id="cd16962">
    <property type="entry name" value="RuvC"/>
    <property type="match status" value="1"/>
</dbReference>
<keyword evidence="7 13" id="KW-0378">Hydrolase</keyword>
<evidence type="ECO:0000256" key="13">
    <source>
        <dbReference type="HAMAP-Rule" id="MF_00034"/>
    </source>
</evidence>
<dbReference type="PROSITE" id="PS01321">
    <property type="entry name" value="RUVC"/>
    <property type="match status" value="1"/>
</dbReference>
<evidence type="ECO:0000313" key="16">
    <source>
        <dbReference type="Proteomes" id="UP000183447"/>
    </source>
</evidence>
<dbReference type="GO" id="GO:0006310">
    <property type="term" value="P:DNA recombination"/>
    <property type="evidence" value="ECO:0007669"/>
    <property type="project" value="UniProtKB-UniRule"/>
</dbReference>
<dbReference type="HAMAP" id="MF_00034">
    <property type="entry name" value="RuvC"/>
    <property type="match status" value="1"/>
</dbReference>
<dbReference type="FunFam" id="3.30.420.10:FF:000002">
    <property type="entry name" value="Crossover junction endodeoxyribonuclease RuvC"/>
    <property type="match status" value="1"/>
</dbReference>
<evidence type="ECO:0000256" key="2">
    <source>
        <dbReference type="ARBA" id="ARBA00022490"/>
    </source>
</evidence>
<dbReference type="InterPro" id="IPR012337">
    <property type="entry name" value="RNaseH-like_sf"/>
</dbReference>
<proteinExistence type="inferred from homology"/>
<keyword evidence="5 13" id="KW-0255">Endonuclease</keyword>
<keyword evidence="9 13" id="KW-0238">DNA-binding</keyword>
<keyword evidence="16" id="KW-1185">Reference proteome</keyword>
<keyword evidence="8 13" id="KW-0460">Magnesium</keyword>
<organism evidence="15 16">
    <name type="scientific">Devosia enhydra</name>
    <dbReference type="NCBI Taxonomy" id="665118"/>
    <lineage>
        <taxon>Bacteria</taxon>
        <taxon>Pseudomonadati</taxon>
        <taxon>Pseudomonadota</taxon>
        <taxon>Alphaproteobacteria</taxon>
        <taxon>Hyphomicrobiales</taxon>
        <taxon>Devosiaceae</taxon>
        <taxon>Devosia</taxon>
    </lineage>
</organism>
<dbReference type="PRINTS" id="PR00696">
    <property type="entry name" value="RSOLVASERUVC"/>
</dbReference>
<reference evidence="15 16" key="1">
    <citation type="submission" date="2016-11" db="EMBL/GenBank/DDBJ databases">
        <authorList>
            <person name="Jaros S."/>
            <person name="Januszkiewicz K."/>
            <person name="Wedrychowicz H."/>
        </authorList>
    </citation>
    <scope>NUCLEOTIDE SEQUENCE [LARGE SCALE GENOMIC DNA]</scope>
    <source>
        <strain evidence="15 16">ATCC 23634</strain>
    </source>
</reference>
<dbReference type="EC" id="3.1.21.10" evidence="13 14"/>
<comment type="subcellular location">
    <subcellularLocation>
        <location evidence="13">Cytoplasm</location>
    </subcellularLocation>
</comment>
<keyword evidence="3 13" id="KW-0540">Nuclease</keyword>
<evidence type="ECO:0000256" key="5">
    <source>
        <dbReference type="ARBA" id="ARBA00022759"/>
    </source>
</evidence>
<dbReference type="SUPFAM" id="SSF53098">
    <property type="entry name" value="Ribonuclease H-like"/>
    <property type="match status" value="1"/>
</dbReference>
<dbReference type="Gene3D" id="3.30.420.10">
    <property type="entry name" value="Ribonuclease H-like superfamily/Ribonuclease H"/>
    <property type="match status" value="1"/>
</dbReference>
<comment type="similarity">
    <text evidence="1 13">Belongs to the RuvC family.</text>
</comment>
<dbReference type="AlphaFoldDB" id="A0A1K2HWY1"/>
<evidence type="ECO:0000256" key="9">
    <source>
        <dbReference type="ARBA" id="ARBA00023125"/>
    </source>
</evidence>
<dbReference type="STRING" id="665118.SAMN02983003_1743"/>
<dbReference type="Pfam" id="PF02075">
    <property type="entry name" value="RuvC"/>
    <property type="match status" value="1"/>
</dbReference>
<evidence type="ECO:0000256" key="14">
    <source>
        <dbReference type="NCBIfam" id="TIGR00228"/>
    </source>
</evidence>
<evidence type="ECO:0000256" key="3">
    <source>
        <dbReference type="ARBA" id="ARBA00022722"/>
    </source>
</evidence>
<gene>
    <name evidence="13" type="primary">ruvC</name>
    <name evidence="15" type="ORF">SAMN02983003_1743</name>
</gene>
<sequence>MPRRFKSGEAHLHAPVRIIGIDPGLRRCGWGVIEAAGNRLSFVASGTVQPPADAALAERLRILHEELRALIGRFDPAEAAVEETFVSAGARSALQLGQARGVALMTPALLGLAVSEYAANLVKKSVVGTGHADKTQIQTMVKLLLPAARFEGADAADALAIAICHAHHRTALRIQAAVR</sequence>
<evidence type="ECO:0000256" key="11">
    <source>
        <dbReference type="ARBA" id="ARBA00023204"/>
    </source>
</evidence>
<dbReference type="Proteomes" id="UP000183447">
    <property type="component" value="Unassembled WGS sequence"/>
</dbReference>
<dbReference type="InterPro" id="IPR020563">
    <property type="entry name" value="X-over_junc_endoDNase_Mg_BS"/>
</dbReference>
<protein>
    <recommendedName>
        <fullName evidence="13 14">Crossover junction endodeoxyribonuclease RuvC</fullName>
        <ecNumber evidence="13 14">3.1.21.10</ecNumber>
    </recommendedName>
    <alternativeName>
        <fullName evidence="13">Holliday junction nuclease RuvC</fullName>
    </alternativeName>
    <alternativeName>
        <fullName evidence="13">Holliday junction resolvase RuvC</fullName>
    </alternativeName>
</protein>
<dbReference type="NCBIfam" id="TIGR00228">
    <property type="entry name" value="ruvC"/>
    <property type="match status" value="1"/>
</dbReference>
<keyword evidence="4 13" id="KW-0479">Metal-binding</keyword>
<dbReference type="EMBL" id="FPKU01000001">
    <property type="protein sequence ID" value="SFZ83604.1"/>
    <property type="molecule type" value="Genomic_DNA"/>
</dbReference>
<feature type="binding site" evidence="13">
    <location>
        <position position="82"/>
    </location>
    <ligand>
        <name>Mg(2+)</name>
        <dbReference type="ChEBI" id="CHEBI:18420"/>
        <label>2</label>
    </ligand>
</feature>
<dbReference type="GO" id="GO:0003677">
    <property type="term" value="F:DNA binding"/>
    <property type="evidence" value="ECO:0007669"/>
    <property type="project" value="UniProtKB-KW"/>
</dbReference>
<evidence type="ECO:0000256" key="1">
    <source>
        <dbReference type="ARBA" id="ARBA00009518"/>
    </source>
</evidence>
<feature type="binding site" evidence="13">
    <location>
        <position position="154"/>
    </location>
    <ligand>
        <name>Mg(2+)</name>
        <dbReference type="ChEBI" id="CHEBI:18420"/>
        <label>1</label>
    </ligand>
</feature>
<keyword evidence="11 13" id="KW-0234">DNA repair</keyword>
<evidence type="ECO:0000313" key="15">
    <source>
        <dbReference type="EMBL" id="SFZ83604.1"/>
    </source>
</evidence>
<dbReference type="GO" id="GO:0008821">
    <property type="term" value="F:crossover junction DNA endonuclease activity"/>
    <property type="evidence" value="ECO:0007669"/>
    <property type="project" value="UniProtKB-UniRule"/>
</dbReference>
<keyword evidence="10 13" id="KW-0233">DNA recombination</keyword>
<evidence type="ECO:0000256" key="8">
    <source>
        <dbReference type="ARBA" id="ARBA00022842"/>
    </source>
</evidence>
<dbReference type="GO" id="GO:0048476">
    <property type="term" value="C:Holliday junction resolvase complex"/>
    <property type="evidence" value="ECO:0007669"/>
    <property type="project" value="UniProtKB-UniRule"/>
</dbReference>
<feature type="active site" evidence="13">
    <location>
        <position position="22"/>
    </location>
</feature>
<dbReference type="GO" id="GO:0009432">
    <property type="term" value="P:SOS response"/>
    <property type="evidence" value="ECO:0007669"/>
    <property type="project" value="UniProtKB-ARBA"/>
</dbReference>
<dbReference type="GO" id="GO:0000287">
    <property type="term" value="F:magnesium ion binding"/>
    <property type="evidence" value="ECO:0007669"/>
    <property type="project" value="UniProtKB-UniRule"/>
</dbReference>